<protein>
    <submittedName>
        <fullName evidence="3">Uncharacterized protein</fullName>
    </submittedName>
</protein>
<reference evidence="3" key="1">
    <citation type="submission" date="2019-03" db="EMBL/GenBank/DDBJ databases">
        <title>Lake Tanganyika Metagenome-Assembled Genomes (MAGs).</title>
        <authorList>
            <person name="Tran P."/>
        </authorList>
    </citation>
    <scope>NUCLEOTIDE SEQUENCE</scope>
    <source>
        <strain evidence="3">K_DeepCast_150m_m2_040</strain>
    </source>
</reference>
<feature type="signal peptide" evidence="2">
    <location>
        <begin position="1"/>
        <end position="17"/>
    </location>
</feature>
<feature type="region of interest" description="Disordered" evidence="1">
    <location>
        <begin position="698"/>
        <end position="737"/>
    </location>
</feature>
<evidence type="ECO:0000313" key="4">
    <source>
        <dbReference type="Proteomes" id="UP000779900"/>
    </source>
</evidence>
<proteinExistence type="predicted"/>
<keyword evidence="2" id="KW-0732">Signal</keyword>
<sequence length="737" mass="74425">MRSVLTLLVFTSSFAVAADSPGVSPQTDAIHRLQTTSYGAESITIPQMLSYQGKLTDTLGVPVGDTTYQATFRLYTVATGGVWFWNETQTVRTRGGLFSALLGSVAQIESVPISGKLYLGMAVAGGAELSPRLRLVGSAYSYLAGKSANTDLLQGKDTTAFVRTGQVNSVTTGMLVDGTIVATDLDQMGAATGQVMKWTGSAWAPRNDSVGTGGNGTVRKVVQSTGVVCSPNPITDSGTVRFDTSYGDSRYIKNQFASNQFASWRIAGQGSCSANSAGDGALKGTNASPTGYGVWGSSTDNLGVYGSSITGRGVFGSATSGPGVYGSSGSSHGVVGNSNSGDGVYGGSSGGYGIHGASSGSCGVAGQSTGNDGVYGTSIAAGCAGVHGKSTASGAGYGVWGEDSLGHGVYGVSYDSSGVYGKSNAGYGVIGRSATGPGVAGISMGSYGAYDSSGSSTGVYGATAGTNQSGVAGIAHGSGGTGVFGHANGGGTCTGARGLADGSLINYAVRGDASGGSSNYGVRGSASGGNSYGLYGEATGIGSNCGVYGTASGGASNYAGYFSGDVTVTGNLSKGGGSFQIDHPLDPENKYLFHSFVESPDMMNIYNGNTRTDASGHATVALPDWFEALNRDFRYQLTVIDEGDGDGFAQAKVVRGVKNNAFVIRTSVPLTAVSWQVTGIRKDPYANAHRVQVEVAKSDGERGKYLHPDAHGRPRGDGVGNVATPDGRHTSAATRPR</sequence>
<feature type="chain" id="PRO_5038058808" evidence="2">
    <location>
        <begin position="18"/>
        <end position="737"/>
    </location>
</feature>
<feature type="compositionally biased region" description="Basic and acidic residues" evidence="1">
    <location>
        <begin position="698"/>
        <end position="716"/>
    </location>
</feature>
<evidence type="ECO:0000256" key="2">
    <source>
        <dbReference type="SAM" id="SignalP"/>
    </source>
</evidence>
<comment type="caution">
    <text evidence="3">The sequence shown here is derived from an EMBL/GenBank/DDBJ whole genome shotgun (WGS) entry which is preliminary data.</text>
</comment>
<gene>
    <name evidence="3" type="ORF">FJY68_04120</name>
</gene>
<evidence type="ECO:0000313" key="3">
    <source>
        <dbReference type="EMBL" id="MBM3331022.1"/>
    </source>
</evidence>
<dbReference type="AlphaFoldDB" id="A0A937XD72"/>
<name>A0A937XD72_UNCW3</name>
<dbReference type="EMBL" id="VGIR01000016">
    <property type="protein sequence ID" value="MBM3331022.1"/>
    <property type="molecule type" value="Genomic_DNA"/>
</dbReference>
<dbReference type="Proteomes" id="UP000779900">
    <property type="component" value="Unassembled WGS sequence"/>
</dbReference>
<accession>A0A937XD72</accession>
<organism evidence="3 4">
    <name type="scientific">candidate division WOR-3 bacterium</name>
    <dbReference type="NCBI Taxonomy" id="2052148"/>
    <lineage>
        <taxon>Bacteria</taxon>
        <taxon>Bacteria division WOR-3</taxon>
    </lineage>
</organism>
<evidence type="ECO:0000256" key="1">
    <source>
        <dbReference type="SAM" id="MobiDB-lite"/>
    </source>
</evidence>